<dbReference type="PROSITE" id="PS50011">
    <property type="entry name" value="PROTEIN_KINASE_DOM"/>
    <property type="match status" value="2"/>
</dbReference>
<keyword evidence="1" id="KW-0547">Nucleotide-binding</keyword>
<dbReference type="FunFam" id="1.10.510.10:FF:000571">
    <property type="entry name" value="Maternal embryonic leucine zipper kinase"/>
    <property type="match status" value="1"/>
</dbReference>
<dbReference type="InterPro" id="IPR008271">
    <property type="entry name" value="Ser/Thr_kinase_AS"/>
</dbReference>
<dbReference type="GO" id="GO:0005634">
    <property type="term" value="C:nucleus"/>
    <property type="evidence" value="ECO:0007669"/>
    <property type="project" value="TreeGrafter"/>
</dbReference>
<evidence type="ECO:0000256" key="2">
    <source>
        <dbReference type="ARBA" id="ARBA00022840"/>
    </source>
</evidence>
<dbReference type="GO" id="GO:0004672">
    <property type="term" value="F:protein kinase activity"/>
    <property type="evidence" value="ECO:0007669"/>
    <property type="project" value="InterPro"/>
</dbReference>
<dbReference type="OrthoDB" id="6492282at2759"/>
<dbReference type="Pfam" id="PF00069">
    <property type="entry name" value="Pkinase"/>
    <property type="match status" value="2"/>
</dbReference>
<dbReference type="InterPro" id="IPR011009">
    <property type="entry name" value="Kinase-like_dom_sf"/>
</dbReference>
<keyword evidence="4" id="KW-0808">Transferase</keyword>
<reference evidence="4" key="2">
    <citation type="submission" date="2020-01" db="EMBL/GenBank/DDBJ databases">
        <authorList>
            <person name="Korhonen P.K.K."/>
            <person name="Guangxu M.G."/>
            <person name="Wang T.W."/>
            <person name="Stroehlein A.J.S."/>
            <person name="Young N.D."/>
            <person name="Ang C.-S.A."/>
            <person name="Fernando D.W.F."/>
            <person name="Lu H.L."/>
            <person name="Taylor S.T."/>
            <person name="Ehtesham M.E.M."/>
            <person name="Najaraj S.H.N."/>
            <person name="Harsha G.H.G."/>
            <person name="Madugundu A.M."/>
            <person name="Renuse S.R."/>
            <person name="Holt D.H."/>
            <person name="Pandey A.P."/>
            <person name="Papenfuss A.P."/>
            <person name="Gasser R.B.G."/>
            <person name="Fischer K.F."/>
        </authorList>
    </citation>
    <scope>NUCLEOTIDE SEQUENCE</scope>
    <source>
        <strain evidence="4">SSS_KF_BRIS2020</strain>
    </source>
</reference>
<evidence type="ECO:0000313" key="5">
    <source>
        <dbReference type="EnsemblMetazoa" id="KAF7488554.1"/>
    </source>
</evidence>
<sequence>MNVLLRRGYKTLIKLDQGGQGRVYKSELNGKNVAIKVVHVEDPKNPRLDDDLKRELQIIRNLRHPNCIKVLELFRTRKKVYIIMDFMPNGNIGNLIRKFGPICEWNAKAWFCPVARAILYLHDYAIAHRDLKLDNILLDAYYNPIVTDFGFSRFVLEDENGNIIKSETYCGTISYNPPEILRNIPYDPFKCDIWCLGVMLFVMINKIYPFDKSDTKKMYENQMNKDYRLQKSIEDRCSDELKDLIRILLEPKFAERPGIVEVCNHPWFPIVLRESEIIDRSPFFRTMSKFEAKSKFLNPSKRDWIGKHLIMDVLCKRGYDSFIRIDEGGQAKVYKSIKNGKLVAIKVIHVEDPNSSKMDDDLKRELQIVRNLRHPNCIKVEELFRTKSKIYIIMDYMQNGTIGNVIRTNGEICEWNARVWFCPIAKAVKYLHSHKIAHRDLKLDNILLDAHMNPIVSDFGFSRFVAIKNGNYQKSDTFCGTTSYNPPEVLKQIPYDPFAADIWCLGVMLFIMINKIYPFDKKDQRKMYECQMRRQYKLQDEIEAKTSQDLKDLIRILLEPDCLKRPKIKEVCEHPWFPIILREEELLSIHNDNH</sequence>
<gene>
    <name evidence="4" type="ORF">SSS_6352</name>
</gene>
<evidence type="ECO:0000313" key="4">
    <source>
        <dbReference type="EMBL" id="KAF7488554.1"/>
    </source>
</evidence>
<evidence type="ECO:0000256" key="1">
    <source>
        <dbReference type="ARBA" id="ARBA00022741"/>
    </source>
</evidence>
<reference evidence="5" key="3">
    <citation type="submission" date="2022-06" db="UniProtKB">
        <authorList>
            <consortium name="EnsemblMetazoa"/>
        </authorList>
    </citation>
    <scope>IDENTIFICATION</scope>
</reference>
<proteinExistence type="predicted"/>
<accession>A0A834R2T3</accession>
<evidence type="ECO:0000313" key="6">
    <source>
        <dbReference type="Proteomes" id="UP000070412"/>
    </source>
</evidence>
<dbReference type="Proteomes" id="UP000070412">
    <property type="component" value="Unassembled WGS sequence"/>
</dbReference>
<feature type="domain" description="Protein kinase" evidence="3">
    <location>
        <begin position="9"/>
        <end position="268"/>
    </location>
</feature>
<keyword evidence="2" id="KW-0067">ATP-binding</keyword>
<dbReference type="PROSITE" id="PS00108">
    <property type="entry name" value="PROTEIN_KINASE_ST"/>
    <property type="match status" value="2"/>
</dbReference>
<keyword evidence="6" id="KW-1185">Reference proteome</keyword>
<dbReference type="SMART" id="SM00220">
    <property type="entry name" value="S_TKc"/>
    <property type="match status" value="2"/>
</dbReference>
<dbReference type="EMBL" id="WVUK01000066">
    <property type="protein sequence ID" value="KAF7488554.1"/>
    <property type="molecule type" value="Genomic_DNA"/>
</dbReference>
<feature type="domain" description="Protein kinase" evidence="3">
    <location>
        <begin position="319"/>
        <end position="577"/>
    </location>
</feature>
<evidence type="ECO:0000259" key="3">
    <source>
        <dbReference type="PROSITE" id="PS50011"/>
    </source>
</evidence>
<dbReference type="PANTHER" id="PTHR24345">
    <property type="entry name" value="SERINE/THREONINE-PROTEIN KINASE PLK"/>
    <property type="match status" value="1"/>
</dbReference>
<dbReference type="EnsemblMetazoa" id="SSS_6352s_mrna">
    <property type="protein sequence ID" value="KAF7488554.1"/>
    <property type="gene ID" value="SSS_6352"/>
</dbReference>
<dbReference type="Gene3D" id="1.10.510.10">
    <property type="entry name" value="Transferase(Phosphotransferase) domain 1"/>
    <property type="match status" value="2"/>
</dbReference>
<dbReference type="AlphaFoldDB" id="A0A834R2T3"/>
<dbReference type="SUPFAM" id="SSF56112">
    <property type="entry name" value="Protein kinase-like (PK-like)"/>
    <property type="match status" value="2"/>
</dbReference>
<name>A0A834R2T3_SARSC</name>
<dbReference type="InterPro" id="IPR000719">
    <property type="entry name" value="Prot_kinase_dom"/>
</dbReference>
<reference evidence="6" key="1">
    <citation type="journal article" date="2020" name="PLoS Negl. Trop. Dis.">
        <title>High-quality nuclear genome for Sarcoptes scabiei-A critical resource for a neglected parasite.</title>
        <authorList>
            <person name="Korhonen P.K."/>
            <person name="Gasser R.B."/>
            <person name="Ma G."/>
            <person name="Wang T."/>
            <person name="Stroehlein A.J."/>
            <person name="Young N.D."/>
            <person name="Ang C.S."/>
            <person name="Fernando D.D."/>
            <person name="Lu H.C."/>
            <person name="Taylor S."/>
            <person name="Reynolds S.L."/>
            <person name="Mofiz E."/>
            <person name="Najaraj S.H."/>
            <person name="Gowda H."/>
            <person name="Madugundu A."/>
            <person name="Renuse S."/>
            <person name="Holt D."/>
            <person name="Pandey A."/>
            <person name="Papenfuss A.T."/>
            <person name="Fischer K."/>
        </authorList>
    </citation>
    <scope>NUCLEOTIDE SEQUENCE [LARGE SCALE GENOMIC DNA]</scope>
</reference>
<protein>
    <submittedName>
        <fullName evidence="4">Ribosomal protein S6 kinase alpha-2</fullName>
    </submittedName>
</protein>
<dbReference type="GO" id="GO:0005524">
    <property type="term" value="F:ATP binding"/>
    <property type="evidence" value="ECO:0007669"/>
    <property type="project" value="UniProtKB-KW"/>
</dbReference>
<keyword evidence="4" id="KW-0418">Kinase</keyword>
<organism evidence="4">
    <name type="scientific">Sarcoptes scabiei</name>
    <name type="common">Itch mite</name>
    <name type="synonym">Acarus scabiei</name>
    <dbReference type="NCBI Taxonomy" id="52283"/>
    <lineage>
        <taxon>Eukaryota</taxon>
        <taxon>Metazoa</taxon>
        <taxon>Ecdysozoa</taxon>
        <taxon>Arthropoda</taxon>
        <taxon>Chelicerata</taxon>
        <taxon>Arachnida</taxon>
        <taxon>Acari</taxon>
        <taxon>Acariformes</taxon>
        <taxon>Sarcoptiformes</taxon>
        <taxon>Astigmata</taxon>
        <taxon>Psoroptidia</taxon>
        <taxon>Sarcoptoidea</taxon>
        <taxon>Sarcoptidae</taxon>
        <taxon>Sarcoptinae</taxon>
        <taxon>Sarcoptes</taxon>
    </lineage>
</organism>